<evidence type="ECO:0000256" key="2">
    <source>
        <dbReference type="ARBA" id="ARBA00022729"/>
    </source>
</evidence>
<dbReference type="GO" id="GO:0005615">
    <property type="term" value="C:extracellular space"/>
    <property type="evidence" value="ECO:0007669"/>
    <property type="project" value="TreeGrafter"/>
</dbReference>
<proteinExistence type="predicted"/>
<protein>
    <submittedName>
        <fullName evidence="4">Cuticle protein 19</fullName>
    </submittedName>
</protein>
<dbReference type="PROSITE" id="PS00233">
    <property type="entry name" value="CHIT_BIND_RR_1"/>
    <property type="match status" value="1"/>
</dbReference>
<dbReference type="GO" id="GO:0031012">
    <property type="term" value="C:extracellular matrix"/>
    <property type="evidence" value="ECO:0007669"/>
    <property type="project" value="TreeGrafter"/>
</dbReference>
<gene>
    <name evidence="4" type="ORF">EVAR_102348_1</name>
</gene>
<keyword evidence="2" id="KW-0732">Signal</keyword>
<comment type="caution">
    <text evidence="4">The sequence shown here is derived from an EMBL/GenBank/DDBJ whole genome shotgun (WGS) entry which is preliminary data.</text>
</comment>
<name>A0A4C1XLT5_EUMVA</name>
<dbReference type="AlphaFoldDB" id="A0A4C1XLT5"/>
<dbReference type="PANTHER" id="PTHR12236:SF95">
    <property type="entry name" value="CUTICULAR PROTEIN 76BD, ISOFORM C-RELATED"/>
    <property type="match status" value="1"/>
</dbReference>
<dbReference type="PRINTS" id="PR00947">
    <property type="entry name" value="CUTICLE"/>
</dbReference>
<evidence type="ECO:0000313" key="5">
    <source>
        <dbReference type="Proteomes" id="UP000299102"/>
    </source>
</evidence>
<dbReference type="GO" id="GO:0042302">
    <property type="term" value="F:structural constituent of cuticle"/>
    <property type="evidence" value="ECO:0007669"/>
    <property type="project" value="UniProtKB-UniRule"/>
</dbReference>
<organism evidence="4 5">
    <name type="scientific">Eumeta variegata</name>
    <name type="common">Bagworm moth</name>
    <name type="synonym">Eumeta japonica</name>
    <dbReference type="NCBI Taxonomy" id="151549"/>
    <lineage>
        <taxon>Eukaryota</taxon>
        <taxon>Metazoa</taxon>
        <taxon>Ecdysozoa</taxon>
        <taxon>Arthropoda</taxon>
        <taxon>Hexapoda</taxon>
        <taxon>Insecta</taxon>
        <taxon>Pterygota</taxon>
        <taxon>Neoptera</taxon>
        <taxon>Endopterygota</taxon>
        <taxon>Lepidoptera</taxon>
        <taxon>Glossata</taxon>
        <taxon>Ditrysia</taxon>
        <taxon>Tineoidea</taxon>
        <taxon>Psychidae</taxon>
        <taxon>Oiketicinae</taxon>
        <taxon>Eumeta</taxon>
    </lineage>
</organism>
<dbReference type="OrthoDB" id="7394989at2759"/>
<keyword evidence="1 3" id="KW-0193">Cuticle</keyword>
<dbReference type="EMBL" id="BGZK01000862">
    <property type="protein sequence ID" value="GBP63185.1"/>
    <property type="molecule type" value="Genomic_DNA"/>
</dbReference>
<dbReference type="InterPro" id="IPR051217">
    <property type="entry name" value="Insect_Cuticle_Struc_Prot"/>
</dbReference>
<dbReference type="InterPro" id="IPR031311">
    <property type="entry name" value="CHIT_BIND_RR_consensus"/>
</dbReference>
<sequence>MPYLNKILDPRLPKTLHTDPMKVIVPLLVLTISTVLAYHDPDLNYHLNKLQVTSDCGDQGYAYPAPALQLSTTGVQLAHAPLSHTLLQPAAPQTYTYSSTADHSANLAYQSAPLASEVSYARPAIAYTKTSSAISHAAYAPIATYAVSSQPQQHGYATSAGLSAFGESTATARRTVRPQATYVRAPIIAKVTAAPLIAKYAIVPEKAGYTVQNLIAAPQVQAGGSLAKASLNSYSSFSGPVVSQVFAAPAAGYAAAQEIRGQTQQAKVNPPSNQYLPPITTQAATPVASQYNHGSVNLAQSSVIGSTVTHYTAPSRTYVRPIAPVQYVAPAPAAAHGAVSVQYTAPALAQVALHAAAPVAVSAAPLASRQLVTKNEHTEFIENYDAHPRYAYEYRVHDPHTGDIKQQHEERDGEVVKGQYSLVEPDGSVRTVDYTADWETGFHANKLAPLPSIRFNCPRRNSLTVPVPSFREDAETERSNENDKQQLENYGFACLYLCTKPKKRCSGRHPSEDISGNPPVNTIYIDYYYYYFVSHARTTVSYLLLIRK</sequence>
<keyword evidence="5" id="KW-1185">Reference proteome</keyword>
<accession>A0A4C1XLT5</accession>
<evidence type="ECO:0000256" key="3">
    <source>
        <dbReference type="PROSITE-ProRule" id="PRU00497"/>
    </source>
</evidence>
<dbReference type="PROSITE" id="PS51155">
    <property type="entry name" value="CHIT_BIND_RR_2"/>
    <property type="match status" value="1"/>
</dbReference>
<evidence type="ECO:0000313" key="4">
    <source>
        <dbReference type="EMBL" id="GBP63185.1"/>
    </source>
</evidence>
<reference evidence="4 5" key="1">
    <citation type="journal article" date="2019" name="Commun. Biol.">
        <title>The bagworm genome reveals a unique fibroin gene that provides high tensile strength.</title>
        <authorList>
            <person name="Kono N."/>
            <person name="Nakamura H."/>
            <person name="Ohtoshi R."/>
            <person name="Tomita M."/>
            <person name="Numata K."/>
            <person name="Arakawa K."/>
        </authorList>
    </citation>
    <scope>NUCLEOTIDE SEQUENCE [LARGE SCALE GENOMIC DNA]</scope>
</reference>
<dbReference type="Proteomes" id="UP000299102">
    <property type="component" value="Unassembled WGS sequence"/>
</dbReference>
<dbReference type="Pfam" id="PF00379">
    <property type="entry name" value="Chitin_bind_4"/>
    <property type="match status" value="1"/>
</dbReference>
<dbReference type="PANTHER" id="PTHR12236">
    <property type="entry name" value="STRUCTURAL CONTITUENT OF CUTICLE"/>
    <property type="match status" value="1"/>
</dbReference>
<evidence type="ECO:0000256" key="1">
    <source>
        <dbReference type="ARBA" id="ARBA00022460"/>
    </source>
</evidence>
<dbReference type="STRING" id="151549.A0A4C1XLT5"/>
<dbReference type="InterPro" id="IPR000618">
    <property type="entry name" value="Insect_cuticle"/>
</dbReference>